<gene>
    <name evidence="4" type="ORF">SAMN04487775_10495</name>
</gene>
<evidence type="ECO:0000313" key="5">
    <source>
        <dbReference type="Proteomes" id="UP000182737"/>
    </source>
</evidence>
<dbReference type="Gene3D" id="3.30.2350.10">
    <property type="entry name" value="Pseudouridine synthase"/>
    <property type="match status" value="1"/>
</dbReference>
<keyword evidence="2" id="KW-0413">Isomerase</keyword>
<dbReference type="InterPro" id="IPR006224">
    <property type="entry name" value="PsdUridine_synth_RluA-like_CS"/>
</dbReference>
<keyword evidence="5" id="KW-1185">Reference proteome</keyword>
<dbReference type="EMBL" id="FORI01000004">
    <property type="protein sequence ID" value="SFI67957.1"/>
    <property type="molecule type" value="Genomic_DNA"/>
</dbReference>
<dbReference type="PANTHER" id="PTHR21600">
    <property type="entry name" value="MITOCHONDRIAL RNA PSEUDOURIDINE SYNTHASE"/>
    <property type="match status" value="1"/>
</dbReference>
<accession>A0A1I3K646</accession>
<feature type="domain" description="Pseudouridine synthase RsuA/RluA-like" evidence="3">
    <location>
        <begin position="11"/>
        <end position="158"/>
    </location>
</feature>
<dbReference type="AlphaFoldDB" id="A0A1I3K646"/>
<dbReference type="CDD" id="cd02869">
    <property type="entry name" value="PseudoU_synth_RluA_like"/>
    <property type="match status" value="1"/>
</dbReference>
<dbReference type="InterPro" id="IPR050188">
    <property type="entry name" value="RluA_PseudoU_synthase"/>
</dbReference>
<dbReference type="SUPFAM" id="SSF55120">
    <property type="entry name" value="Pseudouridine synthase"/>
    <property type="match status" value="1"/>
</dbReference>
<dbReference type="GO" id="GO:0003723">
    <property type="term" value="F:RNA binding"/>
    <property type="evidence" value="ECO:0007669"/>
    <property type="project" value="InterPro"/>
</dbReference>
<dbReference type="PROSITE" id="PS01129">
    <property type="entry name" value="PSI_RLU"/>
    <property type="match status" value="1"/>
</dbReference>
<protein>
    <submittedName>
        <fullName evidence="4">23S rRNA pseudouridine955/2504/2580 synthase</fullName>
    </submittedName>
</protein>
<evidence type="ECO:0000256" key="2">
    <source>
        <dbReference type="ARBA" id="ARBA00023235"/>
    </source>
</evidence>
<organism evidence="4 5">
    <name type="scientific">Treponema bryantii</name>
    <dbReference type="NCBI Taxonomy" id="163"/>
    <lineage>
        <taxon>Bacteria</taxon>
        <taxon>Pseudomonadati</taxon>
        <taxon>Spirochaetota</taxon>
        <taxon>Spirochaetia</taxon>
        <taxon>Spirochaetales</taxon>
        <taxon>Treponemataceae</taxon>
        <taxon>Treponema</taxon>
    </lineage>
</organism>
<dbReference type="PANTHER" id="PTHR21600:SF83">
    <property type="entry name" value="PSEUDOURIDYLATE SYNTHASE RPUSD4, MITOCHONDRIAL"/>
    <property type="match status" value="1"/>
</dbReference>
<name>A0A1I3K646_9SPIR</name>
<comment type="similarity">
    <text evidence="1">Belongs to the pseudouridine synthase RluA family.</text>
</comment>
<dbReference type="RefSeq" id="WP_244882720.1">
    <property type="nucleotide sequence ID" value="NZ_FORI01000004.1"/>
</dbReference>
<dbReference type="GO" id="GO:0001522">
    <property type="term" value="P:pseudouridine synthesis"/>
    <property type="evidence" value="ECO:0007669"/>
    <property type="project" value="InterPro"/>
</dbReference>
<evidence type="ECO:0000256" key="1">
    <source>
        <dbReference type="ARBA" id="ARBA00010876"/>
    </source>
</evidence>
<reference evidence="5" key="1">
    <citation type="submission" date="2016-10" db="EMBL/GenBank/DDBJ databases">
        <authorList>
            <person name="Varghese N."/>
            <person name="Submissions S."/>
        </authorList>
    </citation>
    <scope>NUCLEOTIDE SEQUENCE [LARGE SCALE GENOMIC DNA]</scope>
    <source>
        <strain evidence="5">XBD1002</strain>
    </source>
</reference>
<dbReference type="GO" id="GO:0006396">
    <property type="term" value="P:RNA processing"/>
    <property type="evidence" value="ECO:0007669"/>
    <property type="project" value="UniProtKB-ARBA"/>
</dbReference>
<evidence type="ECO:0000313" key="4">
    <source>
        <dbReference type="EMBL" id="SFI67957.1"/>
    </source>
</evidence>
<dbReference type="Pfam" id="PF00849">
    <property type="entry name" value="PseudoU_synth_2"/>
    <property type="match status" value="1"/>
</dbReference>
<dbReference type="GO" id="GO:0009982">
    <property type="term" value="F:pseudouridine synthase activity"/>
    <property type="evidence" value="ECO:0007669"/>
    <property type="project" value="InterPro"/>
</dbReference>
<dbReference type="InterPro" id="IPR020103">
    <property type="entry name" value="PsdUridine_synth_cat_dom_sf"/>
</dbReference>
<dbReference type="GO" id="GO:0140098">
    <property type="term" value="F:catalytic activity, acting on RNA"/>
    <property type="evidence" value="ECO:0007669"/>
    <property type="project" value="UniProtKB-ARBA"/>
</dbReference>
<dbReference type="InterPro" id="IPR006145">
    <property type="entry name" value="PsdUridine_synth_RsuA/RluA"/>
</dbReference>
<proteinExistence type="inferred from homology"/>
<evidence type="ECO:0000259" key="3">
    <source>
        <dbReference type="Pfam" id="PF00849"/>
    </source>
</evidence>
<sequence>MIPIIYENDEIIIINKPAGLAVQGGQGVVHSVDRDFAEQVGYKIYLVHRLDKDTAGLMVVTKNPVAAGKWTKLIGSKIVKKEYLALCAGKMPANKGIIHEDIVQHGDQKSAVTHYQVEQETDVAIDNEASEIKSVHLSLVRLVLETGRMHQIRIHLAKNNCPIAGDDQHGNFKVNKILKKACGIKRLQLAAVRLTVPLDGKERIFEIPNPLNFSAFQN</sequence>
<dbReference type="Proteomes" id="UP000182737">
    <property type="component" value="Unassembled WGS sequence"/>
</dbReference>